<keyword evidence="2" id="KW-1185">Reference proteome</keyword>
<sequence length="73" mass="8276">MIRKVMVSVYECENGRNVLTGQYEAIFHQFGTNYEEFEGGAGNFTTAIIERQDGTIGNIPVEHIRFFDKPECG</sequence>
<dbReference type="OrthoDB" id="7019963at2"/>
<accession>A0A5Q0BL79</accession>
<gene>
    <name evidence="1" type="ORF">F6R98_10280</name>
</gene>
<dbReference type="InParanoid" id="A0A5Q0BL79"/>
<dbReference type="EMBL" id="CP044205">
    <property type="protein sequence ID" value="QFY42951.1"/>
    <property type="molecule type" value="Genomic_DNA"/>
</dbReference>
<evidence type="ECO:0000313" key="2">
    <source>
        <dbReference type="Proteomes" id="UP000325755"/>
    </source>
</evidence>
<dbReference type="RefSeq" id="WP_153248940.1">
    <property type="nucleotide sequence ID" value="NZ_CP044205.1"/>
</dbReference>
<dbReference type="Proteomes" id="UP000325755">
    <property type="component" value="Chromosome"/>
</dbReference>
<dbReference type="KEGG" id="mmob:F6R98_10280"/>
<evidence type="ECO:0000313" key="1">
    <source>
        <dbReference type="EMBL" id="QFY42951.1"/>
    </source>
</evidence>
<proteinExistence type="predicted"/>
<name>A0A5Q0BL79_9GAMM</name>
<reference evidence="1 2" key="1">
    <citation type="submission" date="2019-09" db="EMBL/GenBank/DDBJ databases">
        <title>Ecophysiology of the spiral-shaped methanotroph Methylospira mobilis as revealed by the complete genome sequence.</title>
        <authorList>
            <person name="Oshkin I.Y."/>
            <person name="Dedysh S.N."/>
            <person name="Miroshnikov K."/>
            <person name="Danilova O.V."/>
            <person name="Hakobyan A."/>
            <person name="Liesack W."/>
        </authorList>
    </citation>
    <scope>NUCLEOTIDE SEQUENCE [LARGE SCALE GENOMIC DNA]</scope>
    <source>
        <strain evidence="1 2">Shm1</strain>
    </source>
</reference>
<dbReference type="AlphaFoldDB" id="A0A5Q0BL79"/>
<organism evidence="1 2">
    <name type="scientific">Candidatus Methylospira mobilis</name>
    <dbReference type="NCBI Taxonomy" id="1808979"/>
    <lineage>
        <taxon>Bacteria</taxon>
        <taxon>Pseudomonadati</taxon>
        <taxon>Pseudomonadota</taxon>
        <taxon>Gammaproteobacteria</taxon>
        <taxon>Methylococcales</taxon>
        <taxon>Methylococcaceae</taxon>
        <taxon>Candidatus Methylospira</taxon>
    </lineage>
</organism>
<protein>
    <submittedName>
        <fullName evidence="1">Uncharacterized protein</fullName>
    </submittedName>
</protein>